<dbReference type="Pfam" id="PF00069">
    <property type="entry name" value="Pkinase"/>
    <property type="match status" value="1"/>
</dbReference>
<dbReference type="PANTHER" id="PTHR27005">
    <property type="entry name" value="WALL-ASSOCIATED RECEPTOR KINASE-LIKE 21"/>
    <property type="match status" value="1"/>
</dbReference>
<keyword evidence="5" id="KW-0812">Transmembrane</keyword>
<dbReference type="GeneID" id="111279477"/>
<keyword evidence="7" id="KW-0547">Nucleotide-binding</keyword>
<evidence type="ECO:0000313" key="18">
    <source>
        <dbReference type="Proteomes" id="UP000515121"/>
    </source>
</evidence>
<dbReference type="InterPro" id="IPR025287">
    <property type="entry name" value="WAK_GUB"/>
</dbReference>
<dbReference type="GO" id="GO:0005524">
    <property type="term" value="F:ATP binding"/>
    <property type="evidence" value="ECO:0007669"/>
    <property type="project" value="UniProtKB-KW"/>
</dbReference>
<dbReference type="GO" id="GO:0007166">
    <property type="term" value="P:cell surface receptor signaling pathway"/>
    <property type="evidence" value="ECO:0007669"/>
    <property type="project" value="InterPro"/>
</dbReference>
<reference evidence="19" key="1">
    <citation type="submission" date="2025-08" db="UniProtKB">
        <authorList>
            <consortium name="RefSeq"/>
        </authorList>
    </citation>
    <scope>IDENTIFICATION</scope>
    <source>
        <tissue evidence="19">Fruit stalk</tissue>
    </source>
</reference>
<dbReference type="InterPro" id="IPR045274">
    <property type="entry name" value="WAK-like"/>
</dbReference>
<evidence type="ECO:0000256" key="5">
    <source>
        <dbReference type="ARBA" id="ARBA00022692"/>
    </source>
</evidence>
<dbReference type="Gene3D" id="1.10.510.10">
    <property type="entry name" value="Transferase(Phosphotransferase) domain 1"/>
    <property type="match status" value="1"/>
</dbReference>
<dbReference type="SMART" id="SM00220">
    <property type="entry name" value="S_TKc"/>
    <property type="match status" value="1"/>
</dbReference>
<evidence type="ECO:0000256" key="10">
    <source>
        <dbReference type="ARBA" id="ARBA00022989"/>
    </source>
</evidence>
<evidence type="ECO:0000256" key="16">
    <source>
        <dbReference type="SAM" id="SignalP"/>
    </source>
</evidence>
<dbReference type="CDD" id="cd14066">
    <property type="entry name" value="STKc_IRAK"/>
    <property type="match status" value="1"/>
</dbReference>
<dbReference type="Proteomes" id="UP000515121">
    <property type="component" value="Unplaced"/>
</dbReference>
<dbReference type="GO" id="GO:0030247">
    <property type="term" value="F:polysaccharide binding"/>
    <property type="evidence" value="ECO:0007669"/>
    <property type="project" value="InterPro"/>
</dbReference>
<feature type="signal peptide" evidence="16">
    <location>
        <begin position="1"/>
        <end position="17"/>
    </location>
</feature>
<evidence type="ECO:0000256" key="6">
    <source>
        <dbReference type="ARBA" id="ARBA00022729"/>
    </source>
</evidence>
<proteinExistence type="predicted"/>
<keyword evidence="18" id="KW-1185">Reference proteome</keyword>
<dbReference type="InterPro" id="IPR000719">
    <property type="entry name" value="Prot_kinase_dom"/>
</dbReference>
<evidence type="ECO:0000256" key="13">
    <source>
        <dbReference type="ARBA" id="ARBA00023180"/>
    </source>
</evidence>
<comment type="subcellular location">
    <subcellularLocation>
        <location evidence="1">Membrane</location>
        <topology evidence="1">Single-pass type I membrane protein</topology>
    </subcellularLocation>
</comment>
<evidence type="ECO:0000256" key="4">
    <source>
        <dbReference type="ARBA" id="ARBA00022679"/>
    </source>
</evidence>
<dbReference type="PANTHER" id="PTHR27005:SF521">
    <property type="entry name" value="WALL-ASSOCIATED RECEPTOR KINASE-LIKE 6"/>
    <property type="match status" value="1"/>
</dbReference>
<keyword evidence="13" id="KW-0325">Glycoprotein</keyword>
<keyword evidence="8" id="KW-0418">Kinase</keyword>
<dbReference type="RefSeq" id="XP_022722180.1">
    <property type="nucleotide sequence ID" value="XM_022866445.1"/>
</dbReference>
<keyword evidence="11" id="KW-0472">Membrane</keyword>
<evidence type="ECO:0000259" key="17">
    <source>
        <dbReference type="PROSITE" id="PS50011"/>
    </source>
</evidence>
<dbReference type="PROSITE" id="PS50011">
    <property type="entry name" value="PROTEIN_KINASE_DOM"/>
    <property type="match status" value="1"/>
</dbReference>
<evidence type="ECO:0000256" key="12">
    <source>
        <dbReference type="ARBA" id="ARBA00023157"/>
    </source>
</evidence>
<dbReference type="InterPro" id="IPR008271">
    <property type="entry name" value="Ser/Thr_kinase_AS"/>
</dbReference>
<dbReference type="AlphaFoldDB" id="A0A6P5X1B3"/>
<keyword evidence="12" id="KW-1015">Disulfide bond</keyword>
<evidence type="ECO:0000256" key="2">
    <source>
        <dbReference type="ARBA" id="ARBA00022527"/>
    </source>
</evidence>
<keyword evidence="2" id="KW-0723">Serine/threonine-protein kinase</keyword>
<feature type="chain" id="PRO_5027699566" evidence="16">
    <location>
        <begin position="18"/>
        <end position="985"/>
    </location>
</feature>
<protein>
    <submittedName>
        <fullName evidence="19">Wall-associated receptor kinase-like 1</fullName>
    </submittedName>
</protein>
<keyword evidence="9" id="KW-0067">ATP-binding</keyword>
<accession>A0A6P5X1B3</accession>
<keyword evidence="6 16" id="KW-0732">Signal</keyword>
<name>A0A6P5X1B3_DURZI</name>
<dbReference type="PROSITE" id="PS00108">
    <property type="entry name" value="PROTEIN_KINASE_ST"/>
    <property type="match status" value="1"/>
</dbReference>
<evidence type="ECO:0000256" key="3">
    <source>
        <dbReference type="ARBA" id="ARBA00022553"/>
    </source>
</evidence>
<comment type="catalytic activity">
    <reaction evidence="14">
        <text>L-seryl-[protein] + ATP = O-phospho-L-seryl-[protein] + ADP + H(+)</text>
        <dbReference type="Rhea" id="RHEA:17989"/>
        <dbReference type="Rhea" id="RHEA-COMP:9863"/>
        <dbReference type="Rhea" id="RHEA-COMP:11604"/>
        <dbReference type="ChEBI" id="CHEBI:15378"/>
        <dbReference type="ChEBI" id="CHEBI:29999"/>
        <dbReference type="ChEBI" id="CHEBI:30616"/>
        <dbReference type="ChEBI" id="CHEBI:83421"/>
        <dbReference type="ChEBI" id="CHEBI:456216"/>
    </reaction>
</comment>
<feature type="domain" description="Protein kinase" evidence="17">
    <location>
        <begin position="657"/>
        <end position="935"/>
    </location>
</feature>
<evidence type="ECO:0000256" key="8">
    <source>
        <dbReference type="ARBA" id="ARBA00022777"/>
    </source>
</evidence>
<dbReference type="SUPFAM" id="SSF56112">
    <property type="entry name" value="Protein kinase-like (PK-like)"/>
    <property type="match status" value="1"/>
</dbReference>
<evidence type="ECO:0000256" key="14">
    <source>
        <dbReference type="ARBA" id="ARBA00047558"/>
    </source>
</evidence>
<evidence type="ECO:0000256" key="9">
    <source>
        <dbReference type="ARBA" id="ARBA00022840"/>
    </source>
</evidence>
<keyword evidence="3" id="KW-0597">Phosphoprotein</keyword>
<sequence>MDVYFIPLLWLIQAAASQEAYESVCDETCGDVYIPSPFGIRTGCYKNSWFRVTCNTTANRLKPFISRINLELLGSSWSDSSVTVNNPVTYLNCSNKGNNGTTHRASVNLKGSPFFFSSRFNVFGSAGCGKLATVSREIQTDPLASCVQQRCDHQASKLGGCYAVIPENLTSYTATVTEIINPGKQEYSKRCTSAFMFDPRSMTSTYQDPQFPDSISIDTTHVRATLEWNPVDCDLGAARCQEVEQVGPEPAHPKHVCIERCGKVNITYPFGIKLGCYMNESFRVSCKETGDGPKPFISSINMQLLNVSFSLGRVIVNNSVTYFNCRNKSEDNNGLSVNLTGSPFFFSHIFNRFVSVGCGSLATILRNPTDYPVVGCLQPRCSNIVTSNDICHAKIPPGLSSFIANMTEFYPSDGSRKSCGSAFMIDVSLLDSPGTNLDPRTLPFGPIPTALHWVSPKDIHVPTALQWARPIRGSCNLNGSQTFCSSSGQYCWARLSDSHLCVCSVDVNSDNDYYYSDVCQDIGSCGNLKHRYCHMLCLNTPDNYCSSPCPATYEYSSADDWCITIDDLPNSTKSYNLPIIIVSYTGCSTSTGTVLVLLGTWNLYKVLKRRKTIKMKQKYFKRNGGLLLQQQLSSNEGNVEKIRLFTSKELEKATDYYNKNRILGQGGQGTVYKGMLTDGSIVAIKKSKMVEEKKVDEKKLEQFINEVILLSQINHRNVVRLLGCCLETKVPLLVYEFIPNGTLSQLIHDQNEEFPLTWEMRFRIAIEIANALSYLHSAASAPIYHRDIKSSNILLDDKYRAKVSDFGISRSIALEQTHLTTQVQGTFGYLDPEYFRSSQFTEKSDVYSFGVVLVELLTGQKPISSVQSEEVRSLVNFFLLTMNENSLFDILDPMVSNNGTEKEIIAIAKLAKRSLNLNGKKRPTMKQVAMELERIKASEEANAIEQSVDEDSDTDEMIEPWAIASCSTSRSIINDSVTLPLDTYS</sequence>
<dbReference type="FunFam" id="3.30.200.20:FF:000043">
    <property type="entry name" value="Wall-associated receptor kinase 2"/>
    <property type="match status" value="1"/>
</dbReference>
<dbReference type="Pfam" id="PF13947">
    <property type="entry name" value="GUB_WAK_bind"/>
    <property type="match status" value="1"/>
</dbReference>
<dbReference type="FunFam" id="1.10.510.10:FF:000084">
    <property type="entry name" value="Wall-associated receptor kinase 2"/>
    <property type="match status" value="1"/>
</dbReference>
<dbReference type="OrthoDB" id="939608at2759"/>
<dbReference type="KEGG" id="dzi:111279477"/>
<organism evidence="18 19">
    <name type="scientific">Durio zibethinus</name>
    <name type="common">Durian</name>
    <dbReference type="NCBI Taxonomy" id="66656"/>
    <lineage>
        <taxon>Eukaryota</taxon>
        <taxon>Viridiplantae</taxon>
        <taxon>Streptophyta</taxon>
        <taxon>Embryophyta</taxon>
        <taxon>Tracheophyta</taxon>
        <taxon>Spermatophyta</taxon>
        <taxon>Magnoliopsida</taxon>
        <taxon>eudicotyledons</taxon>
        <taxon>Gunneridae</taxon>
        <taxon>Pentapetalae</taxon>
        <taxon>rosids</taxon>
        <taxon>malvids</taxon>
        <taxon>Malvales</taxon>
        <taxon>Malvaceae</taxon>
        <taxon>Helicteroideae</taxon>
        <taxon>Durio</taxon>
    </lineage>
</organism>
<keyword evidence="4" id="KW-0808">Transferase</keyword>
<dbReference type="InterPro" id="IPR011009">
    <property type="entry name" value="Kinase-like_dom_sf"/>
</dbReference>
<evidence type="ECO:0000256" key="1">
    <source>
        <dbReference type="ARBA" id="ARBA00004479"/>
    </source>
</evidence>
<evidence type="ECO:0000256" key="15">
    <source>
        <dbReference type="ARBA" id="ARBA00047951"/>
    </source>
</evidence>
<comment type="catalytic activity">
    <reaction evidence="15">
        <text>L-threonyl-[protein] + ATP = O-phospho-L-threonyl-[protein] + ADP + H(+)</text>
        <dbReference type="Rhea" id="RHEA:46608"/>
        <dbReference type="Rhea" id="RHEA-COMP:11060"/>
        <dbReference type="Rhea" id="RHEA-COMP:11605"/>
        <dbReference type="ChEBI" id="CHEBI:15378"/>
        <dbReference type="ChEBI" id="CHEBI:30013"/>
        <dbReference type="ChEBI" id="CHEBI:30616"/>
        <dbReference type="ChEBI" id="CHEBI:61977"/>
        <dbReference type="ChEBI" id="CHEBI:456216"/>
    </reaction>
</comment>
<evidence type="ECO:0000256" key="11">
    <source>
        <dbReference type="ARBA" id="ARBA00023136"/>
    </source>
</evidence>
<gene>
    <name evidence="19" type="primary">LOC111279477</name>
</gene>
<evidence type="ECO:0000256" key="7">
    <source>
        <dbReference type="ARBA" id="ARBA00022741"/>
    </source>
</evidence>
<dbReference type="GO" id="GO:0004674">
    <property type="term" value="F:protein serine/threonine kinase activity"/>
    <property type="evidence" value="ECO:0007669"/>
    <property type="project" value="UniProtKB-KW"/>
</dbReference>
<dbReference type="GO" id="GO:0005886">
    <property type="term" value="C:plasma membrane"/>
    <property type="evidence" value="ECO:0007669"/>
    <property type="project" value="TreeGrafter"/>
</dbReference>
<evidence type="ECO:0000313" key="19">
    <source>
        <dbReference type="RefSeq" id="XP_022722180.1"/>
    </source>
</evidence>
<keyword evidence="10" id="KW-1133">Transmembrane helix</keyword>
<dbReference type="Gene3D" id="3.30.200.20">
    <property type="entry name" value="Phosphorylase Kinase, domain 1"/>
    <property type="match status" value="1"/>
</dbReference>